<dbReference type="EMBL" id="BSXN01000707">
    <property type="protein sequence ID" value="GME69553.1"/>
    <property type="molecule type" value="Genomic_DNA"/>
</dbReference>
<dbReference type="AlphaFoldDB" id="A0A9W6SYT8"/>
<feature type="transmembrane region" description="Helical" evidence="1">
    <location>
        <begin position="63"/>
        <end position="85"/>
    </location>
</feature>
<reference evidence="2" key="1">
    <citation type="submission" date="2023-04" db="EMBL/GenBank/DDBJ databases">
        <title>Candida boidinii NBRC 10035.</title>
        <authorList>
            <person name="Ichikawa N."/>
            <person name="Sato H."/>
            <person name="Tonouchi N."/>
        </authorList>
    </citation>
    <scope>NUCLEOTIDE SEQUENCE</scope>
    <source>
        <strain evidence="2">NBRC 10035</strain>
    </source>
</reference>
<keyword evidence="1" id="KW-1133">Transmembrane helix</keyword>
<sequence>MSEDVYGVAEETRIMMNILGDDSDNHISTLENNEVVPPPPANSLSYFNKSLSKVREFKENHSGLLLSLTVFWLFVNIVVAIIALVKGSLEWNNDRQLSLIAFWWSFVATSTVIDWGPYCYERRARIWNLIRFQRDDKNHRNTTAADNIRALEAGVLYDTN</sequence>
<evidence type="ECO:0000313" key="2">
    <source>
        <dbReference type="EMBL" id="GME69553.1"/>
    </source>
</evidence>
<comment type="caution">
    <text evidence="2">The sequence shown here is derived from an EMBL/GenBank/DDBJ whole genome shotgun (WGS) entry which is preliminary data.</text>
</comment>
<feature type="transmembrane region" description="Helical" evidence="1">
    <location>
        <begin position="97"/>
        <end position="116"/>
    </location>
</feature>
<evidence type="ECO:0000313" key="3">
    <source>
        <dbReference type="Proteomes" id="UP001165120"/>
    </source>
</evidence>
<protein>
    <submittedName>
        <fullName evidence="2">Unnamed protein product</fullName>
    </submittedName>
</protein>
<gene>
    <name evidence="2" type="ORF">Cboi02_000239600</name>
</gene>
<organism evidence="2 3">
    <name type="scientific">Candida boidinii</name>
    <name type="common">Yeast</name>
    <dbReference type="NCBI Taxonomy" id="5477"/>
    <lineage>
        <taxon>Eukaryota</taxon>
        <taxon>Fungi</taxon>
        <taxon>Dikarya</taxon>
        <taxon>Ascomycota</taxon>
        <taxon>Saccharomycotina</taxon>
        <taxon>Pichiomycetes</taxon>
        <taxon>Pichiales</taxon>
        <taxon>Pichiaceae</taxon>
        <taxon>Ogataea</taxon>
        <taxon>Ogataea/Candida clade</taxon>
    </lineage>
</organism>
<dbReference type="Proteomes" id="UP001165120">
    <property type="component" value="Unassembled WGS sequence"/>
</dbReference>
<keyword evidence="3" id="KW-1185">Reference proteome</keyword>
<keyword evidence="1" id="KW-0472">Membrane</keyword>
<proteinExistence type="predicted"/>
<accession>A0A9W6SYT8</accession>
<name>A0A9W6SYT8_CANBO</name>
<evidence type="ECO:0000256" key="1">
    <source>
        <dbReference type="SAM" id="Phobius"/>
    </source>
</evidence>
<keyword evidence="1" id="KW-0812">Transmembrane</keyword>